<evidence type="ECO:0000259" key="3">
    <source>
        <dbReference type="Pfam" id="PF25087"/>
    </source>
</evidence>
<name>C7LY80_ACIFD</name>
<dbReference type="InterPro" id="IPR056729">
    <property type="entry name" value="GMPPB_C"/>
</dbReference>
<evidence type="ECO:0000313" key="4">
    <source>
        <dbReference type="EMBL" id="ACU53688.1"/>
    </source>
</evidence>
<evidence type="ECO:0000259" key="2">
    <source>
        <dbReference type="Pfam" id="PF00483"/>
    </source>
</evidence>
<dbReference type="Gene3D" id="2.160.10.10">
    <property type="entry name" value="Hexapeptide repeat proteins"/>
    <property type="match status" value="1"/>
</dbReference>
<evidence type="ECO:0000256" key="1">
    <source>
        <dbReference type="ARBA" id="ARBA00007274"/>
    </source>
</evidence>
<gene>
    <name evidence="4" type="ordered locus">Afer_0738</name>
</gene>
<dbReference type="HOGENOM" id="CLU_029499_0_2_11"/>
<dbReference type="EMBL" id="CP001631">
    <property type="protein sequence ID" value="ACU53688.1"/>
    <property type="molecule type" value="Genomic_DNA"/>
</dbReference>
<keyword evidence="4" id="KW-0808">Transferase</keyword>
<reference evidence="4 5" key="1">
    <citation type="journal article" date="2009" name="Stand. Genomic Sci.">
        <title>Complete genome sequence of Acidimicrobium ferrooxidans type strain (ICP).</title>
        <authorList>
            <person name="Clum A."/>
            <person name="Nolan M."/>
            <person name="Lang E."/>
            <person name="Glavina Del Rio T."/>
            <person name="Tice H."/>
            <person name="Copeland A."/>
            <person name="Cheng J.F."/>
            <person name="Lucas S."/>
            <person name="Chen F."/>
            <person name="Bruce D."/>
            <person name="Goodwin L."/>
            <person name="Pitluck S."/>
            <person name="Ivanova N."/>
            <person name="Mavrommatis K."/>
            <person name="Mikhailova N."/>
            <person name="Pati A."/>
            <person name="Chen A."/>
            <person name="Palaniappan K."/>
            <person name="Goker M."/>
            <person name="Spring S."/>
            <person name="Land M."/>
            <person name="Hauser L."/>
            <person name="Chang Y.J."/>
            <person name="Jeffries C.C."/>
            <person name="Chain P."/>
            <person name="Bristow J."/>
            <person name="Eisen J.A."/>
            <person name="Markowitz V."/>
            <person name="Hugenholtz P."/>
            <person name="Kyrpides N.C."/>
            <person name="Klenk H.P."/>
            <person name="Lapidus A."/>
        </authorList>
    </citation>
    <scope>NUCLEOTIDE SEQUENCE [LARGE SCALE GENOMIC DNA]</scope>
    <source>
        <strain evidence="5">DSM 10331 / JCM 15462 / NBRC 103882 / ICP</strain>
    </source>
</reference>
<dbReference type="CDD" id="cd04181">
    <property type="entry name" value="NTP_transferase"/>
    <property type="match status" value="1"/>
</dbReference>
<feature type="domain" description="Mannose-1-phosphate guanyltransferase C-terminal" evidence="3">
    <location>
        <begin position="258"/>
        <end position="336"/>
    </location>
</feature>
<dbReference type="InterPro" id="IPR050486">
    <property type="entry name" value="Mannose-1P_guanyltransferase"/>
</dbReference>
<dbReference type="Pfam" id="PF00483">
    <property type="entry name" value="NTP_transferase"/>
    <property type="match status" value="1"/>
</dbReference>
<feature type="domain" description="Nucleotidyl transferase" evidence="2">
    <location>
        <begin position="3"/>
        <end position="233"/>
    </location>
</feature>
<dbReference type="PANTHER" id="PTHR22572">
    <property type="entry name" value="SUGAR-1-PHOSPHATE GUANYL TRANSFERASE"/>
    <property type="match status" value="1"/>
</dbReference>
<dbReference type="Proteomes" id="UP000000771">
    <property type="component" value="Chromosome"/>
</dbReference>
<dbReference type="InterPro" id="IPR029044">
    <property type="entry name" value="Nucleotide-diphossugar_trans"/>
</dbReference>
<dbReference type="eggNOG" id="COG1208">
    <property type="taxonomic scope" value="Bacteria"/>
</dbReference>
<dbReference type="GO" id="GO:0016740">
    <property type="term" value="F:transferase activity"/>
    <property type="evidence" value="ECO:0007669"/>
    <property type="project" value="UniProtKB-KW"/>
</dbReference>
<accession>C7LY80</accession>
<dbReference type="KEGG" id="afo:Afer_0738"/>
<dbReference type="STRING" id="525909.Afer_0738"/>
<dbReference type="Pfam" id="PF25087">
    <property type="entry name" value="GMPPB_C"/>
    <property type="match status" value="1"/>
</dbReference>
<dbReference type="Gene3D" id="3.90.550.10">
    <property type="entry name" value="Spore Coat Polysaccharide Biosynthesis Protein SpsA, Chain A"/>
    <property type="match status" value="1"/>
</dbReference>
<evidence type="ECO:0000313" key="5">
    <source>
        <dbReference type="Proteomes" id="UP000000771"/>
    </source>
</evidence>
<dbReference type="RefSeq" id="WP_015798177.1">
    <property type="nucleotide sequence ID" value="NC_013124.1"/>
</dbReference>
<comment type="similarity">
    <text evidence="1">Belongs to the transferase hexapeptide repeat family.</text>
</comment>
<dbReference type="InterPro" id="IPR005835">
    <property type="entry name" value="NTP_transferase_dom"/>
</dbReference>
<sequence>MQAIILVGGEGTRLRPLTLHQPKQMLRLLGFPMLERVVERLAAIGVDEVVLSLGYQPDAFIARYPDHRIGTVKVRYAVEPEPLDTAGAIRFAVDKGNVHGTFLVVNGDVLTDLDVAQLVDFHLDRGALATIGLVEVDDPSRFGVVVTDDRGRAVRFVEKPPRDQAPSHAINAGVYVMEPAAIERIAVGERVSVERSLFPQLASEGTLWGLAQRCYWVDAGTPASYLRAALDIATGRRAARVREGVRFPVESRPPGGETCYLGEGSQVASDAVVDAAIIEDDVVVGDGAVVRSSIVLEGARLAPGVRVEHSIVGAETDVPEAVELVDLAVVAPSTELAPGQRLAGTR</sequence>
<dbReference type="AlphaFoldDB" id="C7LY80"/>
<protein>
    <submittedName>
        <fullName evidence="4">Nucleotidyl transferase</fullName>
    </submittedName>
</protein>
<proteinExistence type="inferred from homology"/>
<dbReference type="SUPFAM" id="SSF53448">
    <property type="entry name" value="Nucleotide-diphospho-sugar transferases"/>
    <property type="match status" value="1"/>
</dbReference>
<organism evidence="4 5">
    <name type="scientific">Acidimicrobium ferrooxidans (strain DSM 10331 / JCM 15462 / NBRC 103882 / ICP)</name>
    <dbReference type="NCBI Taxonomy" id="525909"/>
    <lineage>
        <taxon>Bacteria</taxon>
        <taxon>Bacillati</taxon>
        <taxon>Actinomycetota</taxon>
        <taxon>Acidimicrobiia</taxon>
        <taxon>Acidimicrobiales</taxon>
        <taxon>Acidimicrobiaceae</taxon>
        <taxon>Acidimicrobium</taxon>
    </lineage>
</organism>
<keyword evidence="5" id="KW-1185">Reference proteome</keyword>